<proteinExistence type="predicted"/>
<sequence>MELNLRPNFRYLFQTKEKTIINNFRATVIDVLCNESNNYKTLRVKNLVYENGNKLVSGMVTIPYDWIVKAETLEDILGEKIKNVILPSDILLEIDRMY</sequence>
<organism evidence="1">
    <name type="scientific">viral metagenome</name>
    <dbReference type="NCBI Taxonomy" id="1070528"/>
    <lineage>
        <taxon>unclassified sequences</taxon>
        <taxon>metagenomes</taxon>
        <taxon>organismal metagenomes</taxon>
    </lineage>
</organism>
<name>A0A6C0IGC3_9ZZZZ</name>
<dbReference type="EMBL" id="MN740168">
    <property type="protein sequence ID" value="QHT91710.1"/>
    <property type="molecule type" value="Genomic_DNA"/>
</dbReference>
<accession>A0A6C0IGC3</accession>
<reference evidence="1" key="1">
    <citation type="journal article" date="2020" name="Nature">
        <title>Giant virus diversity and host interactions through global metagenomics.</title>
        <authorList>
            <person name="Schulz F."/>
            <person name="Roux S."/>
            <person name="Paez-Espino D."/>
            <person name="Jungbluth S."/>
            <person name="Walsh D.A."/>
            <person name="Denef V.J."/>
            <person name="McMahon K.D."/>
            <person name="Konstantinidis K.T."/>
            <person name="Eloe-Fadrosh E.A."/>
            <person name="Kyrpides N.C."/>
            <person name="Woyke T."/>
        </authorList>
    </citation>
    <scope>NUCLEOTIDE SEQUENCE</scope>
    <source>
        <strain evidence="1">GVMAG-M-3300023184-86</strain>
    </source>
</reference>
<evidence type="ECO:0000313" key="1">
    <source>
        <dbReference type="EMBL" id="QHT91710.1"/>
    </source>
</evidence>
<dbReference type="AlphaFoldDB" id="A0A6C0IGC3"/>
<protein>
    <submittedName>
        <fullName evidence="1">Uncharacterized protein</fullName>
    </submittedName>
</protein>